<keyword evidence="1" id="KW-0472">Membrane</keyword>
<feature type="transmembrane region" description="Helical" evidence="1">
    <location>
        <begin position="137"/>
        <end position="157"/>
    </location>
</feature>
<feature type="transmembrane region" description="Helical" evidence="1">
    <location>
        <begin position="58"/>
        <end position="75"/>
    </location>
</feature>
<keyword evidence="1" id="KW-1133">Transmembrane helix</keyword>
<comment type="caution">
    <text evidence="2">The sequence shown here is derived from an EMBL/GenBank/DDBJ whole genome shotgun (WGS) entry which is preliminary data.</text>
</comment>
<evidence type="ECO:0000256" key="1">
    <source>
        <dbReference type="SAM" id="Phobius"/>
    </source>
</evidence>
<proteinExistence type="predicted"/>
<sequence>MSAWLRADPWGYRLLYLSIAFLLLFIRLLPLGAEPGTFPGPDILLCLTLAWMMRRPDFLPVGLILAVVLTEDLLLMRPPGLWTALVVLSSEFLRARIALTRELSFAVEWLLASGLMIAMLLAWRLAFTLALMDVPPFGFSVVQVLWSILAYPVIVLLSRLAFDLKKPATGEVDHQGRKL</sequence>
<accession>A0ABS8CNU4</accession>
<reference evidence="2 3" key="1">
    <citation type="submission" date="2020-07" db="EMBL/GenBank/DDBJ databases">
        <title>Pseudogemmobacter sp. nov., isolated from poultry manure in Taiwan.</title>
        <authorList>
            <person name="Lin S.-Y."/>
            <person name="Tang Y.-S."/>
            <person name="Young C.-C."/>
        </authorList>
    </citation>
    <scope>NUCLEOTIDE SEQUENCE [LARGE SCALE GENOMIC DNA]</scope>
    <source>
        <strain evidence="2 3">CC-YST710</strain>
    </source>
</reference>
<evidence type="ECO:0000313" key="2">
    <source>
        <dbReference type="EMBL" id="MCB5411064.1"/>
    </source>
</evidence>
<protein>
    <submittedName>
        <fullName evidence="2">Rod shape-determining protein MreD</fullName>
    </submittedName>
</protein>
<gene>
    <name evidence="2" type="ORF">H0485_13775</name>
</gene>
<organism evidence="2 3">
    <name type="scientific">Pseudogemmobacter faecipullorum</name>
    <dbReference type="NCBI Taxonomy" id="2755041"/>
    <lineage>
        <taxon>Bacteria</taxon>
        <taxon>Pseudomonadati</taxon>
        <taxon>Pseudomonadota</taxon>
        <taxon>Alphaproteobacteria</taxon>
        <taxon>Rhodobacterales</taxon>
        <taxon>Paracoccaceae</taxon>
        <taxon>Pseudogemmobacter</taxon>
    </lineage>
</organism>
<name>A0ABS8CNU4_9RHOB</name>
<keyword evidence="3" id="KW-1185">Reference proteome</keyword>
<keyword evidence="1" id="KW-0812">Transmembrane</keyword>
<evidence type="ECO:0000313" key="3">
    <source>
        <dbReference type="Proteomes" id="UP001198571"/>
    </source>
</evidence>
<feature type="transmembrane region" description="Helical" evidence="1">
    <location>
        <begin position="12"/>
        <end position="30"/>
    </location>
</feature>
<dbReference type="Proteomes" id="UP001198571">
    <property type="component" value="Unassembled WGS sequence"/>
</dbReference>
<feature type="transmembrane region" description="Helical" evidence="1">
    <location>
        <begin position="109"/>
        <end position="131"/>
    </location>
</feature>
<dbReference type="EMBL" id="JACDXX010000012">
    <property type="protein sequence ID" value="MCB5411064.1"/>
    <property type="molecule type" value="Genomic_DNA"/>
</dbReference>
<dbReference type="RefSeq" id="WP_226936505.1">
    <property type="nucleotide sequence ID" value="NZ_JACDXX010000012.1"/>
</dbReference>